<dbReference type="Proteomes" id="UP001151081">
    <property type="component" value="Unassembled WGS sequence"/>
</dbReference>
<gene>
    <name evidence="2" type="ORF">KEG57_03955</name>
</gene>
<evidence type="ECO:0000313" key="3">
    <source>
        <dbReference type="Proteomes" id="UP001151081"/>
    </source>
</evidence>
<name>A0A9X4APT5_9BACT</name>
<feature type="region of interest" description="Disordered" evidence="1">
    <location>
        <begin position="83"/>
        <end position="127"/>
    </location>
</feature>
<organism evidence="2 3">
    <name type="scientific">Polyangium jinanense</name>
    <dbReference type="NCBI Taxonomy" id="2829994"/>
    <lineage>
        <taxon>Bacteria</taxon>
        <taxon>Pseudomonadati</taxon>
        <taxon>Myxococcota</taxon>
        <taxon>Polyangia</taxon>
        <taxon>Polyangiales</taxon>
        <taxon>Polyangiaceae</taxon>
        <taxon>Polyangium</taxon>
    </lineage>
</organism>
<evidence type="ECO:0000256" key="1">
    <source>
        <dbReference type="SAM" id="MobiDB-lite"/>
    </source>
</evidence>
<reference evidence="2 3" key="1">
    <citation type="submission" date="2021-04" db="EMBL/GenBank/DDBJ databases">
        <title>Genome analysis of Polyangium sp.</title>
        <authorList>
            <person name="Li Y."/>
            <person name="Wang J."/>
        </authorList>
    </citation>
    <scope>NUCLEOTIDE SEQUENCE [LARGE SCALE GENOMIC DNA]</scope>
    <source>
        <strain evidence="2 3">SDU14</strain>
    </source>
</reference>
<evidence type="ECO:0000313" key="2">
    <source>
        <dbReference type="EMBL" id="MDC3979641.1"/>
    </source>
</evidence>
<comment type="caution">
    <text evidence="2">The sequence shown here is derived from an EMBL/GenBank/DDBJ whole genome shotgun (WGS) entry which is preliminary data.</text>
</comment>
<keyword evidence="3" id="KW-1185">Reference proteome</keyword>
<sequence>MLEKPLEMACEEERTQLIGQIASLLRENSLPPAAREAGLTLIAWLARRMPGESVSLAGKEEMMRRCVEHGYTMNGAHGVNGVVTNGVNGAAKNGAHGASGLNGASSAKSRAAEKRSGSSRSNGRRAR</sequence>
<protein>
    <submittedName>
        <fullName evidence="2">Uncharacterized protein</fullName>
    </submittedName>
</protein>
<accession>A0A9X4APT5</accession>
<proteinExistence type="predicted"/>
<feature type="compositionally biased region" description="Low complexity" evidence="1">
    <location>
        <begin position="83"/>
        <end position="109"/>
    </location>
</feature>
<dbReference type="RefSeq" id="WP_272417925.1">
    <property type="nucleotide sequence ID" value="NZ_JAGTJK010000002.1"/>
</dbReference>
<dbReference type="EMBL" id="JAGTJJ010000001">
    <property type="protein sequence ID" value="MDC3979641.1"/>
    <property type="molecule type" value="Genomic_DNA"/>
</dbReference>
<dbReference type="AlphaFoldDB" id="A0A9X4APT5"/>